<dbReference type="SMART" id="SM00297">
    <property type="entry name" value="BROMO"/>
    <property type="match status" value="2"/>
</dbReference>
<accession>A0A8J2S8D6</accession>
<evidence type="ECO:0000256" key="1">
    <source>
        <dbReference type="ARBA" id="ARBA00022737"/>
    </source>
</evidence>
<dbReference type="PROSITE" id="PS50014">
    <property type="entry name" value="BROMODOMAIN_2"/>
    <property type="match status" value="2"/>
</dbReference>
<dbReference type="FunFam" id="1.20.920.10:FF:000002">
    <property type="entry name" value="Bromodomain-containing protein 4"/>
    <property type="match status" value="1"/>
</dbReference>
<feature type="compositionally biased region" description="Low complexity" evidence="4">
    <location>
        <begin position="1073"/>
        <end position="1120"/>
    </location>
</feature>
<keyword evidence="1" id="KW-0677">Repeat</keyword>
<dbReference type="Pfam" id="PF17035">
    <property type="entry name" value="BET"/>
    <property type="match status" value="1"/>
</dbReference>
<dbReference type="GO" id="GO:0000785">
    <property type="term" value="C:chromatin"/>
    <property type="evidence" value="ECO:0007669"/>
    <property type="project" value="TreeGrafter"/>
</dbReference>
<feature type="compositionally biased region" description="Polar residues" evidence="4">
    <location>
        <begin position="1135"/>
        <end position="1146"/>
    </location>
</feature>
<feature type="compositionally biased region" description="Polar residues" evidence="4">
    <location>
        <begin position="362"/>
        <end position="372"/>
    </location>
</feature>
<dbReference type="PROSITE" id="PS51525">
    <property type="entry name" value="NET"/>
    <property type="match status" value="1"/>
</dbReference>
<dbReference type="PANTHER" id="PTHR22880:SF225">
    <property type="entry name" value="BROMODOMAIN-CONTAINING PROTEIN BET-1-RELATED"/>
    <property type="match status" value="1"/>
</dbReference>
<dbReference type="SUPFAM" id="SSF47370">
    <property type="entry name" value="Bromodomain"/>
    <property type="match status" value="2"/>
</dbReference>
<feature type="compositionally biased region" description="Low complexity" evidence="4">
    <location>
        <begin position="898"/>
        <end position="927"/>
    </location>
</feature>
<feature type="region of interest" description="Disordered" evidence="4">
    <location>
        <begin position="561"/>
        <end position="604"/>
    </location>
</feature>
<sequence>MEQEGHPHPYDRPSSESSDGFAMSYRSEGESTKENDKMMSTPISRPEPPPREEPILEPINGIVQPPVVPPPNRPGRCTNQLQYIQKFVMKAVWKHSFAWPFHQPVDAKKLGLPDYFKIIKYPMDLGTVKKRLENNYYWSAKECIQDFNTMFTNCYVYNKPGEDVVLMAQTLEKLFLTKVAQMPKDEIEIESTPGKASKFKKAPIRGRPPGSTKIILPGLNQIAAGITMNNAMSGPSLIGPPSLPPVPSSTPSVGGSYYPGPEMPLPPIATTMSNNSNSSSTTSAIPSMPSHPPPMRSLPAPTLPPVQPTLPTPPPAPTMPVRGPVNPVHPSSAAHPSAPMTGGGGGFPSTQGPSAPGLVDSGQLSMHDSSSLHGAGVLGNHNPSKVKKGVKRKADTTTPTSNTPYDSPGGMVLHSAGKVAKISSRRESGRQIKKVVKDLPDTLPQHHSKPRDKLRESTKACNEILKELFSKKHSGYAWPFYKPVDAGLLGLHDYHDIIKKPMDLGTVKAKMDGREYRSAAEFASDVRMIFTNCYKYNPPDHDVVAMARKLQDVFEMRYAKIPDDGPDAEGESIGGDDKSSGSDMESGSDSDSDGSDSDDSHAHDERDRKLMQFQEQLRIMQEQLRSLMEDSARRRRKREKTKKDLKRDVIKDKAGPPTASVAESNTMAAPLSGPPASMASQNSMAPLSDMKLPPMPMPGMPGMVESKLVSTGKQMKPSKVSANASSQPKKPRSSTAKSAVSAPPGKKKPAPPPAGAFDSEDEDNAKPMSYDEKRQLSLDINKLPGDKLGRVVHIIQSREPSLRDSNPDEIEIDFETLKPSTLRELESYVASCLRKKPRKPYYKKQAGKTKDEAMREKERELNERLQDVTGKLGSAKKVHRKEEAKGAADGAGGGAAGAGAASRLSSSSSSSDSDSSSSSSSSSSSDSSDSEAEPNAQQQQQQQQQQQRKAKRKESEGEMVDVMSVTPRRSWPTNDGAHSQSGSDSQRAHPSTGNIHHQAHHPAHGNRPSMTSAAAHTNNNSSSSTTTTSSSSSNTSAANNNLPSHMESSSAQKSSSHAGQGSLKPPLPPPVMTPQQQPTQQQQSLPHQQQVRPLTSTASNNLPPGSSSLFSPPSATSLPSMADMQQQQHHHLQQPNLFVNGQSDMNQQQPPGYPGSSSSHMAHVKQENQTASGGQYDFQSRMDIPMNDFDQHQKDMMQMSGDNLFNSLAQQQQHPIHHSQSLGDVKSMALASNVSSPAMSMPVSGGKPKSHSAAMAQVRNASSWSSLAASTPAGSSKSSNIGDSFQMFKRQAKEKEARQKALIEQQEMRRQQKEQAERERMRAEADRRREREEEEALENARRVAIGLQDEARPSPPTKTGLSPIQQSAPPPPPLSASVVTKTHHSHVSAQQQHRTSPAPTPPSAPSPAAAVGGGVPLPSPSPKGQSAPSPASSAPPMGGASTNADKERERQRLREQERRKREALAGQIDMNRQSDLMAAFEELL</sequence>
<dbReference type="InterPro" id="IPR001487">
    <property type="entry name" value="Bromodomain"/>
</dbReference>
<evidence type="ECO:0000256" key="2">
    <source>
        <dbReference type="ARBA" id="ARBA00023117"/>
    </source>
</evidence>
<dbReference type="Proteomes" id="UP000789390">
    <property type="component" value="Unassembled WGS sequence"/>
</dbReference>
<feature type="region of interest" description="Disordered" evidence="4">
    <location>
        <begin position="627"/>
        <end position="782"/>
    </location>
</feature>
<feature type="compositionally biased region" description="Basic and acidic residues" evidence="4">
    <location>
        <begin position="1291"/>
        <end position="1331"/>
    </location>
</feature>
<dbReference type="InterPro" id="IPR027353">
    <property type="entry name" value="NET_dom"/>
</dbReference>
<feature type="compositionally biased region" description="Basic and acidic residues" evidence="4">
    <location>
        <begin position="1"/>
        <end position="14"/>
    </location>
</feature>
<keyword evidence="8" id="KW-1185">Reference proteome</keyword>
<dbReference type="InterPro" id="IPR036427">
    <property type="entry name" value="Bromodomain-like_sf"/>
</dbReference>
<dbReference type="InterPro" id="IPR038336">
    <property type="entry name" value="NET_sf"/>
</dbReference>
<dbReference type="Pfam" id="PF00439">
    <property type="entry name" value="Bromodomain"/>
    <property type="match status" value="2"/>
</dbReference>
<feature type="domain" description="Bromo" evidence="5">
    <location>
        <begin position="93"/>
        <end position="165"/>
    </location>
</feature>
<dbReference type="CDD" id="cd05497">
    <property type="entry name" value="Bromo_Brdt_I_like"/>
    <property type="match status" value="1"/>
</dbReference>
<feature type="region of interest" description="Disordered" evidence="4">
    <location>
        <begin position="1"/>
        <end position="51"/>
    </location>
</feature>
<dbReference type="InterPro" id="IPR043508">
    <property type="entry name" value="Bromo_Brdt_I"/>
</dbReference>
<feature type="compositionally biased region" description="Basic residues" evidence="4">
    <location>
        <begin position="837"/>
        <end position="847"/>
    </location>
</feature>
<feature type="compositionally biased region" description="Low complexity" evidence="4">
    <location>
        <begin position="1147"/>
        <end position="1159"/>
    </location>
</feature>
<reference evidence="7" key="1">
    <citation type="submission" date="2021-11" db="EMBL/GenBank/DDBJ databases">
        <authorList>
            <person name="Schell T."/>
        </authorList>
    </citation>
    <scope>NUCLEOTIDE SEQUENCE</scope>
    <source>
        <strain evidence="7">M5</strain>
    </source>
</reference>
<dbReference type="GO" id="GO:0006338">
    <property type="term" value="P:chromatin remodeling"/>
    <property type="evidence" value="ECO:0007669"/>
    <property type="project" value="TreeGrafter"/>
</dbReference>
<feature type="domain" description="NET" evidence="6">
    <location>
        <begin position="758"/>
        <end position="840"/>
    </location>
</feature>
<dbReference type="InterPro" id="IPR031354">
    <property type="entry name" value="BRD4_CDT"/>
</dbReference>
<feature type="compositionally biased region" description="Low complexity" evidence="4">
    <location>
        <begin position="1422"/>
        <end position="1441"/>
    </location>
</feature>
<feature type="compositionally biased region" description="Pro residues" evidence="4">
    <location>
        <begin position="289"/>
        <end position="318"/>
    </location>
</feature>
<feature type="compositionally biased region" description="Low complexity" evidence="4">
    <location>
        <begin position="268"/>
        <end position="288"/>
    </location>
</feature>
<dbReference type="EMBL" id="CAKKLH010000329">
    <property type="protein sequence ID" value="CAH0112675.1"/>
    <property type="molecule type" value="Genomic_DNA"/>
</dbReference>
<feature type="compositionally biased region" description="Basic and acidic residues" evidence="4">
    <location>
        <begin position="848"/>
        <end position="866"/>
    </location>
</feature>
<feature type="compositionally biased region" description="Acidic residues" evidence="4">
    <location>
        <begin position="586"/>
        <end position="597"/>
    </location>
</feature>
<dbReference type="PRINTS" id="PR00503">
    <property type="entry name" value="BROMODOMAIN"/>
</dbReference>
<evidence type="ECO:0000313" key="7">
    <source>
        <dbReference type="EMBL" id="CAH0112675.1"/>
    </source>
</evidence>
<feature type="region of interest" description="Disordered" evidence="4">
    <location>
        <begin position="837"/>
        <end position="1181"/>
    </location>
</feature>
<evidence type="ECO:0000313" key="8">
    <source>
        <dbReference type="Proteomes" id="UP000789390"/>
    </source>
</evidence>
<evidence type="ECO:0000259" key="6">
    <source>
        <dbReference type="PROSITE" id="PS51525"/>
    </source>
</evidence>
<proteinExistence type="predicted"/>
<feature type="compositionally biased region" description="Basic and acidic residues" evidence="4">
    <location>
        <begin position="1444"/>
        <end position="1463"/>
    </location>
</feature>
<dbReference type="Gene3D" id="1.20.920.10">
    <property type="entry name" value="Bromodomain-like"/>
    <property type="match status" value="2"/>
</dbReference>
<feature type="region of interest" description="Disordered" evidence="4">
    <location>
        <begin position="262"/>
        <end position="413"/>
    </location>
</feature>
<dbReference type="FunFam" id="1.20.920.10:FF:000003">
    <property type="entry name" value="Bromodomain-containing protein 2"/>
    <property type="match status" value="1"/>
</dbReference>
<name>A0A8J2S8D6_9CRUS</name>
<feature type="compositionally biased region" description="Low complexity" evidence="4">
    <location>
        <begin position="1011"/>
        <end position="1062"/>
    </location>
</feature>
<evidence type="ECO:0000256" key="4">
    <source>
        <dbReference type="SAM" id="MobiDB-lite"/>
    </source>
</evidence>
<feature type="compositionally biased region" description="Low complexity" evidence="4">
    <location>
        <begin position="937"/>
        <end position="947"/>
    </location>
</feature>
<keyword evidence="2 3" id="KW-0103">Bromodomain</keyword>
<dbReference type="PANTHER" id="PTHR22880">
    <property type="entry name" value="FALZ-RELATED BROMODOMAIN-CONTAINING PROTEINS"/>
    <property type="match status" value="1"/>
</dbReference>
<feature type="region of interest" description="Disordered" evidence="4">
    <location>
        <begin position="1236"/>
        <end position="1474"/>
    </location>
</feature>
<protein>
    <submittedName>
        <fullName evidence="7">Uncharacterized protein</fullName>
    </submittedName>
</protein>
<feature type="compositionally biased region" description="Basic and acidic residues" evidence="4">
    <location>
        <begin position="27"/>
        <end position="37"/>
    </location>
</feature>
<evidence type="ECO:0000259" key="5">
    <source>
        <dbReference type="PROSITE" id="PS50014"/>
    </source>
</evidence>
<feature type="compositionally biased region" description="Polar residues" evidence="4">
    <location>
        <begin position="971"/>
        <end position="995"/>
    </location>
</feature>
<feature type="compositionally biased region" description="Polar residues" evidence="4">
    <location>
        <begin position="396"/>
        <end position="405"/>
    </location>
</feature>
<dbReference type="InterPro" id="IPR018359">
    <property type="entry name" value="Bromodomain_CS"/>
</dbReference>
<dbReference type="InterPro" id="IPR050935">
    <property type="entry name" value="Bromo_chromatin_reader"/>
</dbReference>
<dbReference type="Gene3D" id="1.20.1270.220">
    <property type="match status" value="1"/>
</dbReference>
<dbReference type="CDD" id="cd05498">
    <property type="entry name" value="Bromo_Brdt_II_like"/>
    <property type="match status" value="1"/>
</dbReference>
<dbReference type="GO" id="GO:0005634">
    <property type="term" value="C:nucleus"/>
    <property type="evidence" value="ECO:0007669"/>
    <property type="project" value="TreeGrafter"/>
</dbReference>
<evidence type="ECO:0000256" key="3">
    <source>
        <dbReference type="PROSITE-ProRule" id="PRU00035"/>
    </source>
</evidence>
<dbReference type="GO" id="GO:0006355">
    <property type="term" value="P:regulation of DNA-templated transcription"/>
    <property type="evidence" value="ECO:0007669"/>
    <property type="project" value="TreeGrafter"/>
</dbReference>
<dbReference type="FunFam" id="1.20.1270.220:FF:000001">
    <property type="entry name" value="bromodomain-containing protein 2 isoform X1"/>
    <property type="match status" value="1"/>
</dbReference>
<dbReference type="PROSITE" id="PS00633">
    <property type="entry name" value="BROMODOMAIN_1"/>
    <property type="match status" value="2"/>
</dbReference>
<feature type="compositionally biased region" description="Polar residues" evidence="4">
    <location>
        <begin position="1259"/>
        <end position="1283"/>
    </location>
</feature>
<dbReference type="InterPro" id="IPR043509">
    <property type="entry name" value="Bromo_Brdt_II"/>
</dbReference>
<comment type="caution">
    <text evidence="7">The sequence shown here is derived from an EMBL/GenBank/DDBJ whole genome shotgun (WGS) entry which is preliminary data.</text>
</comment>
<organism evidence="7 8">
    <name type="scientific">Daphnia galeata</name>
    <dbReference type="NCBI Taxonomy" id="27404"/>
    <lineage>
        <taxon>Eukaryota</taxon>
        <taxon>Metazoa</taxon>
        <taxon>Ecdysozoa</taxon>
        <taxon>Arthropoda</taxon>
        <taxon>Crustacea</taxon>
        <taxon>Branchiopoda</taxon>
        <taxon>Diplostraca</taxon>
        <taxon>Cladocera</taxon>
        <taxon>Anomopoda</taxon>
        <taxon>Daphniidae</taxon>
        <taxon>Daphnia</taxon>
    </lineage>
</organism>
<dbReference type="Pfam" id="PF17105">
    <property type="entry name" value="BRD4_CDT"/>
    <property type="match status" value="1"/>
</dbReference>
<gene>
    <name evidence="7" type="ORF">DGAL_LOCUS16444</name>
</gene>
<feature type="domain" description="Bromo" evidence="5">
    <location>
        <begin position="472"/>
        <end position="544"/>
    </location>
</feature>
<dbReference type="OrthoDB" id="21449at2759"/>
<feature type="compositionally biased region" description="Basic and acidic residues" evidence="4">
    <location>
        <begin position="641"/>
        <end position="654"/>
    </location>
</feature>